<reference evidence="2" key="1">
    <citation type="journal article" date="2021" name="Front. Microbiol.">
        <title>Comprehensive Comparative Genomics and Phenotyping of Methylobacterium Species.</title>
        <authorList>
            <person name="Alessa O."/>
            <person name="Ogura Y."/>
            <person name="Fujitani Y."/>
            <person name="Takami H."/>
            <person name="Hayashi T."/>
            <person name="Sahin N."/>
            <person name="Tani A."/>
        </authorList>
    </citation>
    <scope>NUCLEOTIDE SEQUENCE</scope>
    <source>
        <strain evidence="2">LMG 23639</strain>
    </source>
</reference>
<gene>
    <name evidence="2" type="ORF">AOPFMNJM_2125</name>
</gene>
<dbReference type="InterPro" id="IPR032710">
    <property type="entry name" value="NTF2-like_dom_sf"/>
</dbReference>
<name>A0ABQ4SY28_9HYPH</name>
<dbReference type="EMBL" id="BPQR01000035">
    <property type="protein sequence ID" value="GJE06803.1"/>
    <property type="molecule type" value="Genomic_DNA"/>
</dbReference>
<dbReference type="SUPFAM" id="SSF54427">
    <property type="entry name" value="NTF2-like"/>
    <property type="match status" value="1"/>
</dbReference>
<proteinExistence type="predicted"/>
<dbReference type="InterPro" id="IPR037401">
    <property type="entry name" value="SnoaL-like"/>
</dbReference>
<keyword evidence="3" id="KW-1185">Reference proteome</keyword>
<protein>
    <recommendedName>
        <fullName evidence="1">SnoaL-like domain-containing protein</fullName>
    </recommendedName>
</protein>
<dbReference type="Pfam" id="PF12680">
    <property type="entry name" value="SnoaL_2"/>
    <property type="match status" value="1"/>
</dbReference>
<feature type="domain" description="SnoaL-like" evidence="1">
    <location>
        <begin position="12"/>
        <end position="102"/>
    </location>
</feature>
<organism evidence="2 3">
    <name type="scientific">Methylobacterium jeotgali</name>
    <dbReference type="NCBI Taxonomy" id="381630"/>
    <lineage>
        <taxon>Bacteria</taxon>
        <taxon>Pseudomonadati</taxon>
        <taxon>Pseudomonadota</taxon>
        <taxon>Alphaproteobacteria</taxon>
        <taxon>Hyphomicrobiales</taxon>
        <taxon>Methylobacteriaceae</taxon>
        <taxon>Methylobacterium</taxon>
    </lineage>
</organism>
<dbReference type="Proteomes" id="UP001055102">
    <property type="component" value="Unassembled WGS sequence"/>
</dbReference>
<evidence type="ECO:0000313" key="3">
    <source>
        <dbReference type="Proteomes" id="UP001055102"/>
    </source>
</evidence>
<evidence type="ECO:0000259" key="1">
    <source>
        <dbReference type="Pfam" id="PF12680"/>
    </source>
</evidence>
<reference evidence="2" key="2">
    <citation type="submission" date="2021-08" db="EMBL/GenBank/DDBJ databases">
        <authorList>
            <person name="Tani A."/>
            <person name="Ola A."/>
            <person name="Ogura Y."/>
            <person name="Katsura K."/>
            <person name="Hayashi T."/>
        </authorList>
    </citation>
    <scope>NUCLEOTIDE SEQUENCE</scope>
    <source>
        <strain evidence="2">LMG 23639</strain>
    </source>
</reference>
<dbReference type="Gene3D" id="3.10.450.50">
    <property type="match status" value="1"/>
</dbReference>
<sequence length="122" mass="13251">MAGLQPRVQALVDAWTGTFNAGRTGDLIAFYAPAARLVPPGRPVLTGAPALSGFFADIRAQGFRDYRVVIDDVFGREGEPAATGRWTLSGPGPDGERHRYDGNWLMLLDGTPSARILLHMWN</sequence>
<accession>A0ABQ4SY28</accession>
<evidence type="ECO:0000313" key="2">
    <source>
        <dbReference type="EMBL" id="GJE06803.1"/>
    </source>
</evidence>
<comment type="caution">
    <text evidence="2">The sequence shown here is derived from an EMBL/GenBank/DDBJ whole genome shotgun (WGS) entry which is preliminary data.</text>
</comment>
<dbReference type="RefSeq" id="WP_238275695.1">
    <property type="nucleotide sequence ID" value="NZ_BPQR01000035.1"/>
</dbReference>